<dbReference type="Proteomes" id="UP000636949">
    <property type="component" value="Unassembled WGS sequence"/>
</dbReference>
<sequence length="592" mass="65854">MKFIKKLIAIITGQSNPMQLFLAALFGFVLGFMPGFQYAPLIYLVAVLLLLLFNVNLVVAAIIFAVAEILSFILEGLSYHLGTWLLDGFLQPLFKWMINAPVLAYAGFDYYLVSGSFILAIILGVIVGFVLARSAKNIKVKMAALQTEKEAYNRIINKRSIKVISWAIFGKSAHKIHWIQLRDKKLKHPFRWWGVIVTVMIVILLFVMNSFLQSQVVKNILVTQLTKVNGATVDIGQLDIDALDGKIVIKDLAFANPDDLYQNSFFAKELEAEVNVSALLAKRLELSDVVVDSVLTNSKRQSKASLYANTNTESDTITPVDDKSKTAGSAGDVSEKDKTQQFDVRHYIKNANEYYDYLAKLVRVIKWLAPESAAQEDKAISKENNDVIPVYQYAQRQALHLIEQSPTLVIAKLMVNNIHYNDGLQLNVTASNLSTQPWLTIAPTKINIVSVDKTMNVDFVSANNSRIAPSFGLMLKDMPADKLLNDINFGNSFNLTAKTYDISMHGSWGWQSGDIELNAPANITFYDAKINAGGVNQSLAKLPLKFNVKGSLNNPVIEMDNTQLQNILIESGTNAVKDQLKGELKSRLPIGW</sequence>
<feature type="transmembrane region" description="Helical" evidence="2">
    <location>
        <begin position="20"/>
        <end position="36"/>
    </location>
</feature>
<feature type="transmembrane region" description="Helical" evidence="2">
    <location>
        <begin position="42"/>
        <end position="67"/>
    </location>
</feature>
<feature type="region of interest" description="Disordered" evidence="1">
    <location>
        <begin position="306"/>
        <end position="335"/>
    </location>
</feature>
<dbReference type="RefSeq" id="WP_117002502.1">
    <property type="nucleotide sequence ID" value="NZ_BMJS01000012.1"/>
</dbReference>
<evidence type="ECO:0000256" key="1">
    <source>
        <dbReference type="SAM" id="MobiDB-lite"/>
    </source>
</evidence>
<evidence type="ECO:0000313" key="3">
    <source>
        <dbReference type="EMBL" id="GGF97517.1"/>
    </source>
</evidence>
<evidence type="ECO:0000313" key="4">
    <source>
        <dbReference type="Proteomes" id="UP000636949"/>
    </source>
</evidence>
<feature type="transmembrane region" description="Helical" evidence="2">
    <location>
        <begin position="79"/>
        <end position="98"/>
    </location>
</feature>
<dbReference type="AlphaFoldDB" id="A0A8J2Z4R2"/>
<comment type="caution">
    <text evidence="3">The sequence shown here is derived from an EMBL/GenBank/DDBJ whole genome shotgun (WGS) entry which is preliminary data.</text>
</comment>
<feature type="compositionally biased region" description="Polar residues" evidence="1">
    <location>
        <begin position="306"/>
        <end position="317"/>
    </location>
</feature>
<dbReference type="EMBL" id="BMJS01000012">
    <property type="protein sequence ID" value="GGF97517.1"/>
    <property type="molecule type" value="Genomic_DNA"/>
</dbReference>
<dbReference type="InterPro" id="IPR019935">
    <property type="entry name" value="CHP03546"/>
</dbReference>
<keyword evidence="2" id="KW-1133">Transmembrane helix</keyword>
<protein>
    <submittedName>
        <fullName evidence="3">Membrane protein</fullName>
    </submittedName>
</protein>
<keyword evidence="2" id="KW-0812">Transmembrane</keyword>
<keyword evidence="4" id="KW-1185">Reference proteome</keyword>
<feature type="transmembrane region" description="Helical" evidence="2">
    <location>
        <begin position="110"/>
        <end position="132"/>
    </location>
</feature>
<dbReference type="OrthoDB" id="5603519at2"/>
<organism evidence="3 4">
    <name type="scientific">Cysteiniphilum litorale</name>
    <dbReference type="NCBI Taxonomy" id="2056700"/>
    <lineage>
        <taxon>Bacteria</taxon>
        <taxon>Pseudomonadati</taxon>
        <taxon>Pseudomonadota</taxon>
        <taxon>Gammaproteobacteria</taxon>
        <taxon>Thiotrichales</taxon>
        <taxon>Fastidiosibacteraceae</taxon>
        <taxon>Cysteiniphilum</taxon>
    </lineage>
</organism>
<reference evidence="3" key="2">
    <citation type="submission" date="2020-09" db="EMBL/GenBank/DDBJ databases">
        <authorList>
            <person name="Sun Q."/>
            <person name="Zhou Y."/>
        </authorList>
    </citation>
    <scope>NUCLEOTIDE SEQUENCE</scope>
    <source>
        <strain evidence="3">CGMCC 1.15758</strain>
    </source>
</reference>
<proteinExistence type="predicted"/>
<evidence type="ECO:0000256" key="2">
    <source>
        <dbReference type="SAM" id="Phobius"/>
    </source>
</evidence>
<dbReference type="NCBIfam" id="TIGR03546">
    <property type="entry name" value="TIGR03546 family protein"/>
    <property type="match status" value="1"/>
</dbReference>
<name>A0A8J2Z4R2_9GAMM</name>
<keyword evidence="2" id="KW-0472">Membrane</keyword>
<gene>
    <name evidence="3" type="ORF">GCM10010995_13370</name>
</gene>
<accession>A0A8J2Z4R2</accession>
<feature type="transmembrane region" description="Helical" evidence="2">
    <location>
        <begin position="192"/>
        <end position="212"/>
    </location>
</feature>
<reference evidence="3" key="1">
    <citation type="journal article" date="2014" name="Int. J. Syst. Evol. Microbiol.">
        <title>Complete genome sequence of Corynebacterium casei LMG S-19264T (=DSM 44701T), isolated from a smear-ripened cheese.</title>
        <authorList>
            <consortium name="US DOE Joint Genome Institute (JGI-PGF)"/>
            <person name="Walter F."/>
            <person name="Albersmeier A."/>
            <person name="Kalinowski J."/>
            <person name="Ruckert C."/>
        </authorList>
    </citation>
    <scope>NUCLEOTIDE SEQUENCE</scope>
    <source>
        <strain evidence="3">CGMCC 1.15758</strain>
    </source>
</reference>